<evidence type="ECO:0000313" key="1">
    <source>
        <dbReference type="EMBL" id="KAI5082941.1"/>
    </source>
</evidence>
<dbReference type="AlphaFoldDB" id="A0A9D4VC26"/>
<gene>
    <name evidence="1" type="ORF">GOP47_0002684</name>
</gene>
<reference evidence="1" key="1">
    <citation type="submission" date="2021-01" db="EMBL/GenBank/DDBJ databases">
        <title>Adiantum capillus-veneris genome.</title>
        <authorList>
            <person name="Fang Y."/>
            <person name="Liao Q."/>
        </authorList>
    </citation>
    <scope>NUCLEOTIDE SEQUENCE</scope>
    <source>
        <strain evidence="1">H3</strain>
        <tissue evidence="1">Leaf</tissue>
    </source>
</reference>
<sequence length="131" mass="14142">MWGSGEESADVTKAIEGAAEKDVAEKANRHWACKTGSKRFESTEHISKISISQVLGLVTHGATCNTRCSSVSEHESLLDNAVEDGDVVYLDSSENEQTQGKKLNPKDVNAFGIVECKGNGGTRRLCPFLDL</sequence>
<evidence type="ECO:0000313" key="2">
    <source>
        <dbReference type="Proteomes" id="UP000886520"/>
    </source>
</evidence>
<comment type="caution">
    <text evidence="1">The sequence shown here is derived from an EMBL/GenBank/DDBJ whole genome shotgun (WGS) entry which is preliminary data.</text>
</comment>
<protein>
    <submittedName>
        <fullName evidence="1">Uncharacterized protein</fullName>
    </submittedName>
</protein>
<dbReference type="EMBL" id="JABFUD020000002">
    <property type="protein sequence ID" value="KAI5082941.1"/>
    <property type="molecule type" value="Genomic_DNA"/>
</dbReference>
<name>A0A9D4VC26_ADICA</name>
<dbReference type="Proteomes" id="UP000886520">
    <property type="component" value="Chromosome 3"/>
</dbReference>
<proteinExistence type="predicted"/>
<keyword evidence="2" id="KW-1185">Reference proteome</keyword>
<organism evidence="1 2">
    <name type="scientific">Adiantum capillus-veneris</name>
    <name type="common">Maidenhair fern</name>
    <dbReference type="NCBI Taxonomy" id="13818"/>
    <lineage>
        <taxon>Eukaryota</taxon>
        <taxon>Viridiplantae</taxon>
        <taxon>Streptophyta</taxon>
        <taxon>Embryophyta</taxon>
        <taxon>Tracheophyta</taxon>
        <taxon>Polypodiopsida</taxon>
        <taxon>Polypodiidae</taxon>
        <taxon>Polypodiales</taxon>
        <taxon>Pteridineae</taxon>
        <taxon>Pteridaceae</taxon>
        <taxon>Vittarioideae</taxon>
        <taxon>Adiantum</taxon>
    </lineage>
</organism>
<accession>A0A9D4VC26</accession>